<reference evidence="2 3" key="1">
    <citation type="submission" date="2021-02" db="EMBL/GenBank/DDBJ databases">
        <title>Leishmania (Mundinia) enrietti genome sequencing and assembly.</title>
        <authorList>
            <person name="Almutairi H."/>
            <person name="Gatherer D."/>
        </authorList>
    </citation>
    <scope>NUCLEOTIDE SEQUENCE [LARGE SCALE GENOMIC DNA]</scope>
    <source>
        <strain evidence="2">CUR178</strain>
    </source>
</reference>
<dbReference type="GeneID" id="94172100"/>
<dbReference type="EMBL" id="JAFHKP010000024">
    <property type="protein sequence ID" value="KAG5478180.1"/>
    <property type="molecule type" value="Genomic_DNA"/>
</dbReference>
<accession>A0A836HJW6</accession>
<dbReference type="KEGG" id="lenr:94172100"/>
<evidence type="ECO:0000313" key="2">
    <source>
        <dbReference type="EMBL" id="KAG5478180.1"/>
    </source>
</evidence>
<feature type="compositionally biased region" description="Basic and acidic residues" evidence="1">
    <location>
        <begin position="174"/>
        <end position="201"/>
    </location>
</feature>
<dbReference type="RefSeq" id="XP_067692645.1">
    <property type="nucleotide sequence ID" value="XM_067836590.1"/>
</dbReference>
<feature type="region of interest" description="Disordered" evidence="1">
    <location>
        <begin position="117"/>
        <end position="240"/>
    </location>
</feature>
<feature type="compositionally biased region" description="Acidic residues" evidence="1">
    <location>
        <begin position="143"/>
        <end position="167"/>
    </location>
</feature>
<feature type="region of interest" description="Disordered" evidence="1">
    <location>
        <begin position="35"/>
        <end position="65"/>
    </location>
</feature>
<dbReference type="AlphaFoldDB" id="A0A836HJW6"/>
<proteinExistence type="predicted"/>
<evidence type="ECO:0000256" key="1">
    <source>
        <dbReference type="SAM" id="MobiDB-lite"/>
    </source>
</evidence>
<keyword evidence="3" id="KW-1185">Reference proteome</keyword>
<name>A0A836HJW6_LEIEN</name>
<evidence type="ECO:0000313" key="3">
    <source>
        <dbReference type="Proteomes" id="UP000674179"/>
    </source>
</evidence>
<gene>
    <name evidence="2" type="ORF">CUR178_04894</name>
</gene>
<dbReference type="Proteomes" id="UP000674179">
    <property type="component" value="Chromosome 24"/>
</dbReference>
<comment type="caution">
    <text evidence="2">The sequence shown here is derived from an EMBL/GenBank/DDBJ whole genome shotgun (WGS) entry which is preliminary data.</text>
</comment>
<feature type="compositionally biased region" description="Low complexity" evidence="1">
    <location>
        <begin position="44"/>
        <end position="59"/>
    </location>
</feature>
<organism evidence="2 3">
    <name type="scientific">Leishmania enriettii</name>
    <dbReference type="NCBI Taxonomy" id="5663"/>
    <lineage>
        <taxon>Eukaryota</taxon>
        <taxon>Discoba</taxon>
        <taxon>Euglenozoa</taxon>
        <taxon>Kinetoplastea</taxon>
        <taxon>Metakinetoplastina</taxon>
        <taxon>Trypanosomatida</taxon>
        <taxon>Trypanosomatidae</taxon>
        <taxon>Leishmaniinae</taxon>
        <taxon>Leishmania</taxon>
    </lineage>
</organism>
<protein>
    <submittedName>
        <fullName evidence="2">Uncharacterized protein</fullName>
    </submittedName>
</protein>
<sequence>MDKAKTLEVLRGMKFMQRKEEAKRRAAFEVAQREQIERQLLHPGTGSSGASRGTSDGGSFALRPYRNGGQTRATVLYDDTFPAYAYGLSRRSFTETMGGGGGGAVLIAADLGSTGTNLRDGSAESETLLKGVDPSPTSRDAALDDSDVASGEEVEDLWGGVDDESAVDDLTAAPDRRRQGGEKSRACRSERDQHARSDGRFIVKSSLRAPKLPRSLQESVEEQERQRKRKRAEGEGDAGL</sequence>
<dbReference type="OrthoDB" id="265010at2759"/>